<organism evidence="1 2">
    <name type="scientific">Acidithiobacillus ferruginosus</name>
    <dbReference type="NCBI Taxonomy" id="3063951"/>
    <lineage>
        <taxon>Bacteria</taxon>
        <taxon>Pseudomonadati</taxon>
        <taxon>Pseudomonadota</taxon>
        <taxon>Acidithiobacillia</taxon>
        <taxon>Acidithiobacillales</taxon>
        <taxon>Acidithiobacillaceae</taxon>
        <taxon>Acidithiobacillus</taxon>
    </lineage>
</organism>
<sequence length="40" mass="4517">MDLHFLVHGGIPKGDVLITYPGLFCPGKSNFIAIERYRQL</sequence>
<proteinExistence type="predicted"/>
<evidence type="ECO:0000313" key="1">
    <source>
        <dbReference type="EMBL" id="XRP74092.1"/>
    </source>
</evidence>
<accession>A0ACD5IJZ9</accession>
<gene>
    <name evidence="1" type="ORF">HF292_005425</name>
</gene>
<reference evidence="1 2" key="1">
    <citation type="journal article" date="2021" name="ISME J.">
        <title>Genomic evolution of the class Acidithiobacillia: deep-branching Proteobacteria living in extreme acidic conditions.</title>
        <authorList>
            <person name="Moya-Beltran A."/>
            <person name="Beard S."/>
            <person name="Rojas-Villalobos C."/>
            <person name="Issotta F."/>
            <person name="Gallardo Y."/>
            <person name="Ulloa R."/>
            <person name="Giaveno A."/>
            <person name="Degli Esposti M."/>
            <person name="Johnson D.B."/>
            <person name="Quatrini R."/>
        </authorList>
    </citation>
    <scope>NUCLEOTIDE SEQUENCE [LARGE SCALE GENOMIC DNA]</scope>
    <source>
        <strain evidence="1 2">CF3</strain>
    </source>
</reference>
<keyword evidence="2" id="KW-1185">Reference proteome</keyword>
<dbReference type="EMBL" id="CP130946">
    <property type="protein sequence ID" value="XRP74092.1"/>
    <property type="molecule type" value="Genomic_DNA"/>
</dbReference>
<name>A0ACD5IJZ9_9PROT</name>
<protein>
    <submittedName>
        <fullName evidence="1">Uncharacterized protein</fullName>
    </submittedName>
</protein>
<dbReference type="Proteomes" id="UP001196097">
    <property type="component" value="Chromosome"/>
</dbReference>
<evidence type="ECO:0000313" key="2">
    <source>
        <dbReference type="Proteomes" id="UP001196097"/>
    </source>
</evidence>